<feature type="transmembrane region" description="Helical" evidence="8">
    <location>
        <begin position="165"/>
        <end position="185"/>
    </location>
</feature>
<dbReference type="GO" id="GO:0022857">
    <property type="term" value="F:transmembrane transporter activity"/>
    <property type="evidence" value="ECO:0007669"/>
    <property type="project" value="InterPro"/>
</dbReference>
<feature type="transmembrane region" description="Helical" evidence="8">
    <location>
        <begin position="216"/>
        <end position="241"/>
    </location>
</feature>
<dbReference type="Pfam" id="PF07690">
    <property type="entry name" value="MFS_1"/>
    <property type="match status" value="1"/>
</dbReference>
<proteinExistence type="inferred from homology"/>
<sequence>MPKRTAPALAFIFITLLLDVTGIGIIIPIFPTLIEQLIHGTISQAARYGGFLGAAYALMQFIFSPVLGGLSDRYGRRPVLLFSLFGFGIDYLFQGFAPTIEWLFVGRILAGITGASFTTANAYIADISTPGKRAQNFGLVGAAFGVGFILGPALGGFLGQYGPRIPFFVSAGLTLLNFVYGLFVLPESLAPENRRPFNWKRANPIGSLLNLTRYPVILGLVASLVLIYIAGFAVQGTWTYYTIKKFNWDQKTVGLSLAAIGLSFAIVQGGLSRVIIPKLGQERSIYVGLLFSALGFVLFAFASQSWMMFAFLGVYALGGIAGPSVQGVISNQVLPSEQGEIQGALTSLTSVTSIVGPLIMTNLFAYFTGSAAPTYFPGAPFALGAVLILISAALARRNFARTSKKAEPAVQQ</sequence>
<keyword evidence="7 8" id="KW-0472">Membrane</keyword>
<feature type="transmembrane region" description="Helical" evidence="8">
    <location>
        <begin position="50"/>
        <end position="67"/>
    </location>
</feature>
<evidence type="ECO:0000256" key="6">
    <source>
        <dbReference type="ARBA" id="ARBA00022989"/>
    </source>
</evidence>
<evidence type="ECO:0000256" key="3">
    <source>
        <dbReference type="ARBA" id="ARBA00007520"/>
    </source>
</evidence>
<keyword evidence="6 8" id="KW-1133">Transmembrane helix</keyword>
<keyword evidence="5 8" id="KW-0812">Transmembrane</keyword>
<evidence type="ECO:0000313" key="10">
    <source>
        <dbReference type="EMBL" id="PRY32784.1"/>
    </source>
</evidence>
<reference evidence="10 11" key="1">
    <citation type="submission" date="2018-03" db="EMBL/GenBank/DDBJ databases">
        <title>Genomic Encyclopedia of Archaeal and Bacterial Type Strains, Phase II (KMG-II): from individual species to whole genera.</title>
        <authorList>
            <person name="Goeker M."/>
        </authorList>
    </citation>
    <scope>NUCLEOTIDE SEQUENCE [LARGE SCALE GENOMIC DNA]</scope>
    <source>
        <strain evidence="10 11">DSM 28354</strain>
    </source>
</reference>
<dbReference type="Proteomes" id="UP000238375">
    <property type="component" value="Unassembled WGS sequence"/>
</dbReference>
<dbReference type="PROSITE" id="PS50850">
    <property type="entry name" value="MFS"/>
    <property type="match status" value="1"/>
</dbReference>
<dbReference type="InterPro" id="IPR001958">
    <property type="entry name" value="Tet-R_TetA/multi-R_MdtG-like"/>
</dbReference>
<evidence type="ECO:0000313" key="11">
    <source>
        <dbReference type="Proteomes" id="UP000238375"/>
    </source>
</evidence>
<protein>
    <submittedName>
        <fullName evidence="10">DHA1 family tetracycline resistance protein-like MFS transporter</fullName>
    </submittedName>
</protein>
<dbReference type="CDD" id="cd17388">
    <property type="entry name" value="MFS_TetA"/>
    <property type="match status" value="1"/>
</dbReference>
<dbReference type="EMBL" id="PVTE01000020">
    <property type="protein sequence ID" value="PRY32784.1"/>
    <property type="molecule type" value="Genomic_DNA"/>
</dbReference>
<dbReference type="InterPro" id="IPR005829">
    <property type="entry name" value="Sugar_transporter_CS"/>
</dbReference>
<evidence type="ECO:0000256" key="4">
    <source>
        <dbReference type="ARBA" id="ARBA00022448"/>
    </source>
</evidence>
<feature type="transmembrane region" description="Helical" evidence="8">
    <location>
        <begin position="7"/>
        <end position="30"/>
    </location>
</feature>
<dbReference type="PROSITE" id="PS00216">
    <property type="entry name" value="SUGAR_TRANSPORT_1"/>
    <property type="match status" value="1"/>
</dbReference>
<dbReference type="RefSeq" id="WP_106139665.1">
    <property type="nucleotide sequence ID" value="NZ_PVTE01000020.1"/>
</dbReference>
<dbReference type="AlphaFoldDB" id="A0A2T0SH91"/>
<dbReference type="SUPFAM" id="SSF103473">
    <property type="entry name" value="MFS general substrate transporter"/>
    <property type="match status" value="1"/>
</dbReference>
<feature type="domain" description="Major facilitator superfamily (MFS) profile" evidence="9">
    <location>
        <begin position="8"/>
        <end position="403"/>
    </location>
</feature>
<feature type="transmembrane region" description="Helical" evidence="8">
    <location>
        <begin position="253"/>
        <end position="272"/>
    </location>
</feature>
<dbReference type="PANTHER" id="PTHR23504">
    <property type="entry name" value="MAJOR FACILITATOR SUPERFAMILY DOMAIN-CONTAINING PROTEIN 10"/>
    <property type="match status" value="1"/>
</dbReference>
<dbReference type="OrthoDB" id="9793283at2"/>
<gene>
    <name evidence="10" type="ORF">CLV58_12035</name>
</gene>
<feature type="transmembrane region" description="Helical" evidence="8">
    <location>
        <begin position="374"/>
        <end position="395"/>
    </location>
</feature>
<feature type="transmembrane region" description="Helical" evidence="8">
    <location>
        <begin position="284"/>
        <end position="302"/>
    </location>
</feature>
<keyword evidence="4" id="KW-0813">Transport</keyword>
<dbReference type="InterPro" id="IPR036259">
    <property type="entry name" value="MFS_trans_sf"/>
</dbReference>
<dbReference type="GO" id="GO:0016020">
    <property type="term" value="C:membrane"/>
    <property type="evidence" value="ECO:0007669"/>
    <property type="project" value="UniProtKB-SubCell"/>
</dbReference>
<evidence type="ECO:0000256" key="2">
    <source>
        <dbReference type="ARBA" id="ARBA00004141"/>
    </source>
</evidence>
<feature type="transmembrane region" description="Helical" evidence="8">
    <location>
        <begin position="79"/>
        <end position="97"/>
    </location>
</feature>
<feature type="transmembrane region" description="Helical" evidence="8">
    <location>
        <begin position="341"/>
        <end position="368"/>
    </location>
</feature>
<comment type="function">
    <text evidence="1">Resistance to tetracycline by an active tetracycline efflux. This is an energy-dependent process that decreases the accumulation of the antibiotic in whole cells. This protein functions as a metal-tetracycline/H(+) antiporter.</text>
</comment>
<dbReference type="InterPro" id="IPR011701">
    <property type="entry name" value="MFS"/>
</dbReference>
<keyword evidence="11" id="KW-1185">Reference proteome</keyword>
<dbReference type="PRINTS" id="PR01035">
    <property type="entry name" value="TCRTETA"/>
</dbReference>
<dbReference type="Gene3D" id="1.20.1250.20">
    <property type="entry name" value="MFS general substrate transporter like domains"/>
    <property type="match status" value="1"/>
</dbReference>
<evidence type="ECO:0000256" key="1">
    <source>
        <dbReference type="ARBA" id="ARBA00003279"/>
    </source>
</evidence>
<feature type="transmembrane region" description="Helical" evidence="8">
    <location>
        <begin position="137"/>
        <end position="159"/>
    </location>
</feature>
<comment type="similarity">
    <text evidence="3">Belongs to the major facilitator superfamily. TCR/Tet family.</text>
</comment>
<evidence type="ECO:0000256" key="5">
    <source>
        <dbReference type="ARBA" id="ARBA00022692"/>
    </source>
</evidence>
<dbReference type="InterPro" id="IPR020846">
    <property type="entry name" value="MFS_dom"/>
</dbReference>
<evidence type="ECO:0000256" key="7">
    <source>
        <dbReference type="ARBA" id="ARBA00023136"/>
    </source>
</evidence>
<evidence type="ECO:0000256" key="8">
    <source>
        <dbReference type="SAM" id="Phobius"/>
    </source>
</evidence>
<evidence type="ECO:0000259" key="9">
    <source>
        <dbReference type="PROSITE" id="PS50850"/>
    </source>
</evidence>
<comment type="subcellular location">
    <subcellularLocation>
        <location evidence="2">Membrane</location>
        <topology evidence="2">Multi-pass membrane protein</topology>
    </subcellularLocation>
</comment>
<name>A0A2T0SH91_9BACT</name>
<comment type="caution">
    <text evidence="10">The sequence shown here is derived from an EMBL/GenBank/DDBJ whole genome shotgun (WGS) entry which is preliminary data.</text>
</comment>
<accession>A0A2T0SH91</accession>
<organism evidence="10 11">
    <name type="scientific">Spirosoma oryzae</name>
    <dbReference type="NCBI Taxonomy" id="1469603"/>
    <lineage>
        <taxon>Bacteria</taxon>
        <taxon>Pseudomonadati</taxon>
        <taxon>Bacteroidota</taxon>
        <taxon>Cytophagia</taxon>
        <taxon>Cytophagales</taxon>
        <taxon>Cytophagaceae</taxon>
        <taxon>Spirosoma</taxon>
    </lineage>
</organism>
<feature type="transmembrane region" description="Helical" evidence="8">
    <location>
        <begin position="308"/>
        <end position="329"/>
    </location>
</feature>
<dbReference type="PANTHER" id="PTHR23504:SF15">
    <property type="entry name" value="MAJOR FACILITATOR SUPERFAMILY (MFS) PROFILE DOMAIN-CONTAINING PROTEIN"/>
    <property type="match status" value="1"/>
</dbReference>
<feature type="transmembrane region" description="Helical" evidence="8">
    <location>
        <begin position="103"/>
        <end position="125"/>
    </location>
</feature>